<evidence type="ECO:0000313" key="10">
    <source>
        <dbReference type="EMBL" id="MDT6987180.1"/>
    </source>
</evidence>
<reference evidence="10 11" key="1">
    <citation type="submission" date="2023-05" db="EMBL/GenBank/DDBJ databases">
        <title>Streptomyces fuscus sp. nov., a brown-black pigment producing actinomyces isolated from dry sand of Sea duck farm.</title>
        <authorList>
            <person name="Xie J."/>
            <person name="Shen N."/>
        </authorList>
    </citation>
    <scope>NUCLEOTIDE SEQUENCE [LARGE SCALE GENOMIC DNA]</scope>
    <source>
        <strain evidence="10 11">CGMCC 4.1745</strain>
    </source>
</reference>
<comment type="subcellular location">
    <subcellularLocation>
        <location evidence="1">Cell membrane</location>
        <topology evidence="1">Multi-pass membrane protein</topology>
    </subcellularLocation>
</comment>
<feature type="transmembrane region" description="Helical" evidence="9">
    <location>
        <begin position="499"/>
        <end position="519"/>
    </location>
</feature>
<dbReference type="Pfam" id="PF02028">
    <property type="entry name" value="BCCT"/>
    <property type="match status" value="1"/>
</dbReference>
<dbReference type="NCBIfam" id="TIGR00842">
    <property type="entry name" value="bcct"/>
    <property type="match status" value="1"/>
</dbReference>
<gene>
    <name evidence="10" type="ORF">QNO04_27360</name>
</gene>
<keyword evidence="5 9" id="KW-0812">Transmembrane</keyword>
<evidence type="ECO:0000256" key="6">
    <source>
        <dbReference type="ARBA" id="ARBA00022989"/>
    </source>
</evidence>
<feature type="region of interest" description="Disordered" evidence="8">
    <location>
        <begin position="554"/>
        <end position="573"/>
    </location>
</feature>
<feature type="transmembrane region" description="Helical" evidence="9">
    <location>
        <begin position="431"/>
        <end position="455"/>
    </location>
</feature>
<protein>
    <submittedName>
        <fullName evidence="10">BCCT family transporter</fullName>
    </submittedName>
</protein>
<feature type="transmembrane region" description="Helical" evidence="9">
    <location>
        <begin position="214"/>
        <end position="235"/>
    </location>
</feature>
<keyword evidence="7 9" id="KW-0472">Membrane</keyword>
<evidence type="ECO:0000256" key="3">
    <source>
        <dbReference type="ARBA" id="ARBA00022448"/>
    </source>
</evidence>
<feature type="compositionally biased region" description="Basic and acidic residues" evidence="8">
    <location>
        <begin position="1"/>
        <end position="11"/>
    </location>
</feature>
<feature type="transmembrane region" description="Helical" evidence="9">
    <location>
        <begin position="255"/>
        <end position="275"/>
    </location>
</feature>
<evidence type="ECO:0000256" key="8">
    <source>
        <dbReference type="SAM" id="MobiDB-lite"/>
    </source>
</evidence>
<evidence type="ECO:0000256" key="5">
    <source>
        <dbReference type="ARBA" id="ARBA00022692"/>
    </source>
</evidence>
<name>A0ABU3JYZ8_9ACTN</name>
<evidence type="ECO:0000256" key="9">
    <source>
        <dbReference type="SAM" id="Phobius"/>
    </source>
</evidence>
<evidence type="ECO:0000313" key="11">
    <source>
        <dbReference type="Proteomes" id="UP001249760"/>
    </source>
</evidence>
<keyword evidence="11" id="KW-1185">Reference proteome</keyword>
<dbReference type="Proteomes" id="UP001249760">
    <property type="component" value="Unassembled WGS sequence"/>
</dbReference>
<organism evidence="10 11">
    <name type="scientific">Streptomyces lusitanus</name>
    <dbReference type="NCBI Taxonomy" id="68232"/>
    <lineage>
        <taxon>Bacteria</taxon>
        <taxon>Bacillati</taxon>
        <taxon>Actinomycetota</taxon>
        <taxon>Actinomycetes</taxon>
        <taxon>Kitasatosporales</taxon>
        <taxon>Streptomycetaceae</taxon>
        <taxon>Streptomyces</taxon>
    </lineage>
</organism>
<feature type="transmembrane region" description="Helical" evidence="9">
    <location>
        <begin position="345"/>
        <end position="362"/>
    </location>
</feature>
<evidence type="ECO:0000256" key="2">
    <source>
        <dbReference type="ARBA" id="ARBA00005658"/>
    </source>
</evidence>
<feature type="transmembrane region" description="Helical" evidence="9">
    <location>
        <begin position="112"/>
        <end position="132"/>
    </location>
</feature>
<dbReference type="PROSITE" id="PS01303">
    <property type="entry name" value="BCCT"/>
    <property type="match status" value="1"/>
</dbReference>
<accession>A0ABU3JYZ8</accession>
<feature type="transmembrane region" description="Helical" evidence="9">
    <location>
        <begin position="287"/>
        <end position="307"/>
    </location>
</feature>
<feature type="transmembrane region" description="Helical" evidence="9">
    <location>
        <begin position="467"/>
        <end position="487"/>
    </location>
</feature>
<dbReference type="PANTHER" id="PTHR30047:SF7">
    <property type="entry name" value="HIGH-AFFINITY CHOLINE TRANSPORT PROTEIN"/>
    <property type="match status" value="1"/>
</dbReference>
<dbReference type="InterPro" id="IPR018093">
    <property type="entry name" value="BCCT_CS"/>
</dbReference>
<evidence type="ECO:0000256" key="4">
    <source>
        <dbReference type="ARBA" id="ARBA00022475"/>
    </source>
</evidence>
<feature type="transmembrane region" description="Helical" evidence="9">
    <location>
        <begin position="374"/>
        <end position="392"/>
    </location>
</feature>
<sequence length="573" mass="61089">MTQDHRSDKDPTAGPLPGSEAGLPGRDRPRTDWVVFGVTAVLTLAFVLWGAVWTDSLEDASADLLGGLMHNGGWGFILAASGFVVFALWLAASRYGRITLGVEGEEPEFRTVSWIAMMFSAGMGIGLMFWGVSEPLAHFDTPPPGTSPQDSGDRMSTAMATTLFHWTLHPWAIYAVVGLAIAYSTFRRRRRQTVSAVFTPLIGEKHANGAAGRVIDVLAIIATVFGSAASLGLGALQIGSGIEKLNWLEKAGTGLLVSIIAVLTVAFVASAVSGVEKGIQWLSNTNMVLAVVLAVFVFVAGPTVLVLDLLPTSVFAYLGDLPEMAGRTDISGGEGVADWLGSWTVFYWAWWISWTPFVGMFIARISRGRTIRQFIGGVILVPSAVSLVWFAVFGGSAMRLQEQNRLGDETTPEGRLFAVLQEFPVATATSLLVMVLVGIFFVSGADAASVVMGTLSQKGSLEPSRWAVVFWGVVTGAVAAIMLMVGSGQGDALTGLQNLTILAAAPFVVVMIFMCVALMRDLRHDPLVVRDKMGSEAVELAVIEGHKKYDGEFELRVGPGRGPDTEGDPIGKH</sequence>
<feature type="transmembrane region" description="Helical" evidence="9">
    <location>
        <begin position="163"/>
        <end position="183"/>
    </location>
</feature>
<dbReference type="RefSeq" id="WP_394311683.1">
    <property type="nucleotide sequence ID" value="NZ_JASKMA010000026.1"/>
</dbReference>
<dbReference type="InterPro" id="IPR000060">
    <property type="entry name" value="BCCT_transptr"/>
</dbReference>
<feature type="transmembrane region" description="Helical" evidence="9">
    <location>
        <begin position="33"/>
        <end position="53"/>
    </location>
</feature>
<feature type="transmembrane region" description="Helical" evidence="9">
    <location>
        <begin position="73"/>
        <end position="92"/>
    </location>
</feature>
<proteinExistence type="inferred from homology"/>
<evidence type="ECO:0000256" key="7">
    <source>
        <dbReference type="ARBA" id="ARBA00023136"/>
    </source>
</evidence>
<feature type="region of interest" description="Disordered" evidence="8">
    <location>
        <begin position="1"/>
        <end position="25"/>
    </location>
</feature>
<dbReference type="PANTHER" id="PTHR30047">
    <property type="entry name" value="HIGH-AFFINITY CHOLINE TRANSPORT PROTEIN-RELATED"/>
    <property type="match status" value="1"/>
</dbReference>
<keyword evidence="4" id="KW-1003">Cell membrane</keyword>
<evidence type="ECO:0000256" key="1">
    <source>
        <dbReference type="ARBA" id="ARBA00004651"/>
    </source>
</evidence>
<keyword evidence="6 9" id="KW-1133">Transmembrane helix</keyword>
<comment type="similarity">
    <text evidence="2">Belongs to the BCCT transporter (TC 2.A.15) family.</text>
</comment>
<dbReference type="EMBL" id="JASKMA010000026">
    <property type="protein sequence ID" value="MDT6987180.1"/>
    <property type="molecule type" value="Genomic_DNA"/>
</dbReference>
<keyword evidence="3" id="KW-0813">Transport</keyword>
<comment type="caution">
    <text evidence="10">The sequence shown here is derived from an EMBL/GenBank/DDBJ whole genome shotgun (WGS) entry which is preliminary data.</text>
</comment>